<sequence>MVKTAIHYANNHARQLDSHQTEDTDSVNLKDVDELLSKSKQNTIDIKGKDVGIPNNNEIAANTDNPNPPFTYNALTDSETFADDTVMPKVNLEETASTYTITETHLFTQTPDIITSYATVTSVHVQTYTSLLPITVDAPIDVQANNAEETSPCLRNGVPVYVPVILGVVLALALGALYMAVHYLLVLRKREKALKSANSTYPSSRESRVWPIRPSDRNSAYSEAPPDYMSNAG</sequence>
<reference evidence="3 4" key="1">
    <citation type="journal article" date="2015" name="Genome Biol. Evol.">
        <title>Phylogenomic analyses indicate that early fungi evolved digesting cell walls of algal ancestors of land plants.</title>
        <authorList>
            <person name="Chang Y."/>
            <person name="Wang S."/>
            <person name="Sekimoto S."/>
            <person name="Aerts A.L."/>
            <person name="Choi C."/>
            <person name="Clum A."/>
            <person name="LaButti K.M."/>
            <person name="Lindquist E.A."/>
            <person name="Yee Ngan C."/>
            <person name="Ohm R.A."/>
            <person name="Salamov A.A."/>
            <person name="Grigoriev I.V."/>
            <person name="Spatafora J.W."/>
            <person name="Berbee M.L."/>
        </authorList>
    </citation>
    <scope>NUCLEOTIDE SEQUENCE [LARGE SCALE GENOMIC DNA]</scope>
    <source>
        <strain evidence="3 4">NRRL 1564</strain>
    </source>
</reference>
<evidence type="ECO:0000256" key="2">
    <source>
        <dbReference type="SAM" id="Phobius"/>
    </source>
</evidence>
<evidence type="ECO:0000256" key="1">
    <source>
        <dbReference type="SAM" id="MobiDB-lite"/>
    </source>
</evidence>
<keyword evidence="2" id="KW-0812">Transmembrane</keyword>
<feature type="region of interest" description="Disordered" evidence="1">
    <location>
        <begin position="197"/>
        <end position="233"/>
    </location>
</feature>
<dbReference type="EMBL" id="KZ303779">
    <property type="protein sequence ID" value="PIA12478.1"/>
    <property type="molecule type" value="Genomic_DNA"/>
</dbReference>
<gene>
    <name evidence="3" type="ORF">COEREDRAFT_12767</name>
</gene>
<protein>
    <submittedName>
        <fullName evidence="3">Uncharacterized protein</fullName>
    </submittedName>
</protein>
<accession>A0A2G5B0C0</accession>
<evidence type="ECO:0000313" key="3">
    <source>
        <dbReference type="EMBL" id="PIA12478.1"/>
    </source>
</evidence>
<keyword evidence="2" id="KW-0472">Membrane</keyword>
<feature type="compositionally biased region" description="Basic and acidic residues" evidence="1">
    <location>
        <begin position="14"/>
        <end position="25"/>
    </location>
</feature>
<name>A0A2G5B0C0_COERN</name>
<feature type="region of interest" description="Disordered" evidence="1">
    <location>
        <begin position="1"/>
        <end position="25"/>
    </location>
</feature>
<feature type="transmembrane region" description="Helical" evidence="2">
    <location>
        <begin position="160"/>
        <end position="186"/>
    </location>
</feature>
<dbReference type="Proteomes" id="UP000242474">
    <property type="component" value="Unassembled WGS sequence"/>
</dbReference>
<organism evidence="3 4">
    <name type="scientific">Coemansia reversa (strain ATCC 12441 / NRRL 1564)</name>
    <dbReference type="NCBI Taxonomy" id="763665"/>
    <lineage>
        <taxon>Eukaryota</taxon>
        <taxon>Fungi</taxon>
        <taxon>Fungi incertae sedis</taxon>
        <taxon>Zoopagomycota</taxon>
        <taxon>Kickxellomycotina</taxon>
        <taxon>Kickxellomycetes</taxon>
        <taxon>Kickxellales</taxon>
        <taxon>Kickxellaceae</taxon>
        <taxon>Coemansia</taxon>
    </lineage>
</organism>
<keyword evidence="4" id="KW-1185">Reference proteome</keyword>
<proteinExistence type="predicted"/>
<keyword evidence="2" id="KW-1133">Transmembrane helix</keyword>
<evidence type="ECO:0000313" key="4">
    <source>
        <dbReference type="Proteomes" id="UP000242474"/>
    </source>
</evidence>
<dbReference type="AlphaFoldDB" id="A0A2G5B0C0"/>